<dbReference type="EMBL" id="CAADFP010000713">
    <property type="protein sequence ID" value="VFK36871.1"/>
    <property type="molecule type" value="Genomic_DNA"/>
</dbReference>
<proteinExistence type="predicted"/>
<dbReference type="EMBL" id="CAADFM010000748">
    <property type="protein sequence ID" value="VFK29590.1"/>
    <property type="molecule type" value="Genomic_DNA"/>
</dbReference>
<name>A0A450Y5R3_9GAMM</name>
<sequence>MTLIQEIWETEAKLEVVDTGIHDEEARIVIKNSGDKIGLITSVILNGIEHKSFYASHVVGLREKQKAQYEYVPAGYCPGNGYYEIKVRDVAKPISTITLYTDVGRYPRATAFPAPVFESISSS</sequence>
<accession>A0A450Y5R3</accession>
<reference evidence="2" key="1">
    <citation type="submission" date="2019-02" db="EMBL/GenBank/DDBJ databases">
        <authorList>
            <person name="Gruber-Vodicka R. H."/>
            <person name="Seah K. B. B."/>
        </authorList>
    </citation>
    <scope>NUCLEOTIDE SEQUENCE</scope>
    <source>
        <strain evidence="1">BECK_S312</strain>
        <strain evidence="2">BECK_S426</strain>
    </source>
</reference>
<gene>
    <name evidence="1" type="ORF">BECKLPF1236A_GA0070988_107481</name>
    <name evidence="2" type="ORF">BECKLPF1236C_GA0070990_107131</name>
</gene>
<dbReference type="AlphaFoldDB" id="A0A450Y5R3"/>
<evidence type="ECO:0000313" key="2">
    <source>
        <dbReference type="EMBL" id="VFK36871.1"/>
    </source>
</evidence>
<protein>
    <submittedName>
        <fullName evidence="2">Uncharacterized protein</fullName>
    </submittedName>
</protein>
<evidence type="ECO:0000313" key="1">
    <source>
        <dbReference type="EMBL" id="VFK29590.1"/>
    </source>
</evidence>
<organism evidence="2">
    <name type="scientific">Candidatus Kentrum sp. LPFa</name>
    <dbReference type="NCBI Taxonomy" id="2126335"/>
    <lineage>
        <taxon>Bacteria</taxon>
        <taxon>Pseudomonadati</taxon>
        <taxon>Pseudomonadota</taxon>
        <taxon>Gammaproteobacteria</taxon>
        <taxon>Candidatus Kentrum</taxon>
    </lineage>
</organism>